<evidence type="ECO:0000313" key="1">
    <source>
        <dbReference type="EMBL" id="EPF15428.1"/>
    </source>
</evidence>
<dbReference type="Proteomes" id="UP000014585">
    <property type="component" value="Unassembled WGS sequence"/>
</dbReference>
<accession>S3INQ5</accession>
<proteinExistence type="predicted"/>
<reference evidence="1 2" key="1">
    <citation type="submission" date="2013-04" db="EMBL/GenBank/DDBJ databases">
        <authorList>
            <person name="Weinstock G."/>
            <person name="Sodergren E."/>
            <person name="Lobos E.A."/>
            <person name="Fulton L."/>
            <person name="Fulton R."/>
            <person name="Courtney L."/>
            <person name="Fronick C."/>
            <person name="O'Laughlin M."/>
            <person name="Godfrey J."/>
            <person name="Wilson R.M."/>
            <person name="Miner T."/>
            <person name="Farmer C."/>
            <person name="Delehaunty K."/>
            <person name="Cordes M."/>
            <person name="Minx P."/>
            <person name="Tomlinson C."/>
            <person name="Chen J."/>
            <person name="Wollam A."/>
            <person name="Pepin K.H."/>
            <person name="Palsikar V.B."/>
            <person name="Zhang X."/>
            <person name="Suruliraj S."/>
            <person name="Perna N.T."/>
            <person name="Plunkett G."/>
            <person name="Warren W."/>
            <person name="Mitreva M."/>
            <person name="Mardis E.R."/>
            <person name="Wilson R.K."/>
        </authorList>
    </citation>
    <scope>NUCLEOTIDE SEQUENCE [LARGE SCALE GENOMIC DNA]</scope>
    <source>
        <strain evidence="1 2">DSM 4568</strain>
    </source>
</reference>
<dbReference type="HOGENOM" id="CLU_3166060_0_0_6"/>
<dbReference type="AlphaFoldDB" id="S3INQ5"/>
<sequence length="47" mass="5540">MQTPYSTLNRLNIAKAQLSSCITVRLSRYVTRITRRKGSRSFFSKFR</sequence>
<comment type="caution">
    <text evidence="1">The sequence shown here is derived from an EMBL/GenBank/DDBJ whole genome shotgun (WGS) entry which is preliminary data.</text>
</comment>
<organism evidence="1 2">
    <name type="scientific">Cedecea davisae DSM 4568</name>
    <dbReference type="NCBI Taxonomy" id="566551"/>
    <lineage>
        <taxon>Bacteria</taxon>
        <taxon>Pseudomonadati</taxon>
        <taxon>Pseudomonadota</taxon>
        <taxon>Gammaproteobacteria</taxon>
        <taxon>Enterobacterales</taxon>
        <taxon>Enterobacteriaceae</taxon>
        <taxon>Cedecea</taxon>
    </lineage>
</organism>
<protein>
    <submittedName>
        <fullName evidence="1">Uncharacterized protein</fullName>
    </submittedName>
</protein>
<gene>
    <name evidence="1" type="ORF">HMPREF0201_03399</name>
</gene>
<name>S3INQ5_9ENTR</name>
<dbReference type="STRING" id="566551.HMPREF0201_03399"/>
<dbReference type="EMBL" id="ATDT01000030">
    <property type="protein sequence ID" value="EPF15428.1"/>
    <property type="molecule type" value="Genomic_DNA"/>
</dbReference>
<evidence type="ECO:0000313" key="2">
    <source>
        <dbReference type="Proteomes" id="UP000014585"/>
    </source>
</evidence>